<evidence type="ECO:0008006" key="4">
    <source>
        <dbReference type="Google" id="ProtNLM"/>
    </source>
</evidence>
<comment type="caution">
    <text evidence="2">The sequence shown here is derived from an EMBL/GenBank/DDBJ whole genome shotgun (WGS) entry which is preliminary data.</text>
</comment>
<organism evidence="2 3">
    <name type="scientific">Chitinimonas prasina</name>
    <dbReference type="NCBI Taxonomy" id="1434937"/>
    <lineage>
        <taxon>Bacteria</taxon>
        <taxon>Pseudomonadati</taxon>
        <taxon>Pseudomonadota</taxon>
        <taxon>Betaproteobacteria</taxon>
        <taxon>Neisseriales</taxon>
        <taxon>Chitinibacteraceae</taxon>
        <taxon>Chitinimonas</taxon>
    </lineage>
</organism>
<reference evidence="3" key="1">
    <citation type="journal article" date="2019" name="Int. J. Syst. Evol. Microbiol.">
        <title>The Global Catalogue of Microorganisms (GCM) 10K type strain sequencing project: providing services to taxonomists for standard genome sequencing and annotation.</title>
        <authorList>
            <consortium name="The Broad Institute Genomics Platform"/>
            <consortium name="The Broad Institute Genome Sequencing Center for Infectious Disease"/>
            <person name="Wu L."/>
            <person name="Ma J."/>
        </authorList>
    </citation>
    <scope>NUCLEOTIDE SEQUENCE [LARGE SCALE GENOMIC DNA]</scope>
    <source>
        <strain evidence="3">NBRC 110044</strain>
    </source>
</reference>
<gene>
    <name evidence="2" type="ORF">GCM10007907_11040</name>
</gene>
<keyword evidence="1" id="KW-0175">Coiled coil</keyword>
<dbReference type="Gene3D" id="1.20.5.340">
    <property type="match status" value="1"/>
</dbReference>
<dbReference type="RefSeq" id="WP_284195442.1">
    <property type="nucleotide sequence ID" value="NZ_BSOG01000001.1"/>
</dbReference>
<dbReference type="EMBL" id="BSOG01000001">
    <property type="protein sequence ID" value="GLR12314.1"/>
    <property type="molecule type" value="Genomic_DNA"/>
</dbReference>
<protein>
    <recommendedName>
        <fullName evidence="4">TIGR02449 family protein</fullName>
    </recommendedName>
</protein>
<evidence type="ECO:0000256" key="1">
    <source>
        <dbReference type="SAM" id="Coils"/>
    </source>
</evidence>
<evidence type="ECO:0000313" key="2">
    <source>
        <dbReference type="EMBL" id="GLR12314.1"/>
    </source>
</evidence>
<accession>A0ABQ5YHA4</accession>
<keyword evidence="3" id="KW-1185">Reference proteome</keyword>
<evidence type="ECO:0000313" key="3">
    <source>
        <dbReference type="Proteomes" id="UP001156706"/>
    </source>
</evidence>
<name>A0ABQ5YHA4_9NEIS</name>
<sequence length="71" mass="8164">MEAELNSLEDRIKTLAMLCQQLRSENVELRKTVLTLKNDNRRLNEKVEGAKTRVEALLGQLPLVDEQEEAE</sequence>
<proteinExistence type="predicted"/>
<feature type="coiled-coil region" evidence="1">
    <location>
        <begin position="5"/>
        <end position="60"/>
    </location>
</feature>
<dbReference type="Proteomes" id="UP001156706">
    <property type="component" value="Unassembled WGS sequence"/>
</dbReference>